<evidence type="ECO:0000313" key="2">
    <source>
        <dbReference type="Proteomes" id="UP000315295"/>
    </source>
</evidence>
<dbReference type="EMBL" id="VIEB01001062">
    <property type="protein sequence ID" value="TQD75969.1"/>
    <property type="molecule type" value="Genomic_DNA"/>
</dbReference>
<evidence type="ECO:0008006" key="3">
    <source>
        <dbReference type="Google" id="ProtNLM"/>
    </source>
</evidence>
<reference evidence="1 2" key="1">
    <citation type="journal article" date="2019" name="G3 (Bethesda)">
        <title>Sequencing of a Wild Apple (Malus baccata) Genome Unravels the Differences Between Cultivated and Wild Apple Species Regarding Disease Resistance and Cold Tolerance.</title>
        <authorList>
            <person name="Chen X."/>
        </authorList>
    </citation>
    <scope>NUCLEOTIDE SEQUENCE [LARGE SCALE GENOMIC DNA]</scope>
    <source>
        <strain evidence="2">cv. Shandingzi</strain>
        <tissue evidence="1">Leaves</tissue>
    </source>
</reference>
<organism evidence="1 2">
    <name type="scientific">Malus baccata</name>
    <name type="common">Siberian crab apple</name>
    <name type="synonym">Pyrus baccata</name>
    <dbReference type="NCBI Taxonomy" id="106549"/>
    <lineage>
        <taxon>Eukaryota</taxon>
        <taxon>Viridiplantae</taxon>
        <taxon>Streptophyta</taxon>
        <taxon>Embryophyta</taxon>
        <taxon>Tracheophyta</taxon>
        <taxon>Spermatophyta</taxon>
        <taxon>Magnoliopsida</taxon>
        <taxon>eudicotyledons</taxon>
        <taxon>Gunneridae</taxon>
        <taxon>Pentapetalae</taxon>
        <taxon>rosids</taxon>
        <taxon>fabids</taxon>
        <taxon>Rosales</taxon>
        <taxon>Rosaceae</taxon>
        <taxon>Amygdaloideae</taxon>
        <taxon>Maleae</taxon>
        <taxon>Malus</taxon>
    </lineage>
</organism>
<name>A0A540KP91_MALBA</name>
<dbReference type="Proteomes" id="UP000315295">
    <property type="component" value="Unassembled WGS sequence"/>
</dbReference>
<keyword evidence="2" id="KW-1185">Reference proteome</keyword>
<dbReference type="AlphaFoldDB" id="A0A540KP91"/>
<accession>A0A540KP91</accession>
<sequence>MFKDGLNLQSFVVNAVPEHVEEICDPLLLQKEEKNGGDQRQKVEECLISLARIGVACSAAMPRERKDMTIVVSELCLIRNVLMGTRMPRDC</sequence>
<protein>
    <recommendedName>
        <fullName evidence="3">Serine-threonine/tyrosine-protein kinase catalytic domain-containing protein</fullName>
    </recommendedName>
</protein>
<gene>
    <name evidence="1" type="ORF">C1H46_038502</name>
</gene>
<dbReference type="STRING" id="106549.A0A540KP91"/>
<dbReference type="Gene3D" id="1.10.510.10">
    <property type="entry name" value="Transferase(Phosphotransferase) domain 1"/>
    <property type="match status" value="1"/>
</dbReference>
<comment type="caution">
    <text evidence="1">The sequence shown here is derived from an EMBL/GenBank/DDBJ whole genome shotgun (WGS) entry which is preliminary data.</text>
</comment>
<proteinExistence type="predicted"/>
<evidence type="ECO:0000313" key="1">
    <source>
        <dbReference type="EMBL" id="TQD75969.1"/>
    </source>
</evidence>